<evidence type="ECO:0000256" key="1">
    <source>
        <dbReference type="SAM" id="Phobius"/>
    </source>
</evidence>
<gene>
    <name evidence="2" type="ORF">CTA1_3976</name>
</gene>
<comment type="caution">
    <text evidence="2">The sequence shown here is derived from an EMBL/GenBank/DDBJ whole genome shotgun (WGS) entry which is preliminary data.</text>
</comment>
<keyword evidence="1" id="KW-0812">Transmembrane</keyword>
<sequence length="517" mass="54130">MPPCNLPVPDAISCASQRGLSHSVPRVVAVLAVVRVATVALTSLVILVPSIVLAPLAVALVVPLALVLLRVVLLVRLRRLVLVGPILLVRLVLLVLVGSVLLVRRGIVRLLKRPLPAILLVRRRRSVVPALGGPRLVTTTRPVELRAGRRRTDADVLVADVVRHVDLDLGEVLLHLLLDNVLHKDPALALKLAVAAVDDAEDALAQRLLYLADEAADLVEQLDLDVVPEAAVRVAAGVAVELRVERVPAEDPLERPLEGVWQELKELLLDATEDLAELESYFPVHLGEAGAELVADDLGEAAAAAVPVAAVAVADSAGALLGALLVAEEAAEALDQVLDLVLDLTLDAVAEVARAGVAAQPALDVVQSDASELLGDGRVLLPQLEADLLLDLWADDAGLLFRVSGGVLDGVAEHAKEAVKLEALSAGALVLFKVVLNDVDGRREEAFGTGEGVGVADAARLGLGTVTAALGEVEDVSQVVAGLVRNHAEAARELADLVGEGQRLDPVRVRGRVVQAS</sequence>
<feature type="transmembrane region" description="Helical" evidence="1">
    <location>
        <begin position="53"/>
        <end position="73"/>
    </location>
</feature>
<organism evidence="2 3">
    <name type="scientific">Colletotrichum tanaceti</name>
    <dbReference type="NCBI Taxonomy" id="1306861"/>
    <lineage>
        <taxon>Eukaryota</taxon>
        <taxon>Fungi</taxon>
        <taxon>Dikarya</taxon>
        <taxon>Ascomycota</taxon>
        <taxon>Pezizomycotina</taxon>
        <taxon>Sordariomycetes</taxon>
        <taxon>Hypocreomycetidae</taxon>
        <taxon>Glomerellales</taxon>
        <taxon>Glomerellaceae</taxon>
        <taxon>Colletotrichum</taxon>
        <taxon>Colletotrichum destructivum species complex</taxon>
    </lineage>
</organism>
<dbReference type="EMBL" id="PJEX01000120">
    <property type="protein sequence ID" value="TKW54847.1"/>
    <property type="molecule type" value="Genomic_DNA"/>
</dbReference>
<accession>A0A4U6XKC8</accession>
<keyword evidence="1" id="KW-0472">Membrane</keyword>
<keyword evidence="1" id="KW-1133">Transmembrane helix</keyword>
<dbReference type="Proteomes" id="UP000310108">
    <property type="component" value="Unassembled WGS sequence"/>
</dbReference>
<evidence type="ECO:0000313" key="3">
    <source>
        <dbReference type="Proteomes" id="UP000310108"/>
    </source>
</evidence>
<protein>
    <submittedName>
        <fullName evidence="2">Uncharacterized protein</fullName>
    </submittedName>
</protein>
<reference evidence="2 3" key="1">
    <citation type="journal article" date="2019" name="PLoS ONE">
        <title>Comparative genome analysis indicates high evolutionary potential of pathogenicity genes in Colletotrichum tanaceti.</title>
        <authorList>
            <person name="Lelwala R.V."/>
            <person name="Korhonen P.K."/>
            <person name="Young N.D."/>
            <person name="Scott J.B."/>
            <person name="Ades P.A."/>
            <person name="Gasser R.B."/>
            <person name="Taylor P.W.J."/>
        </authorList>
    </citation>
    <scope>NUCLEOTIDE SEQUENCE [LARGE SCALE GENOMIC DNA]</scope>
    <source>
        <strain evidence="2">BRIP57314</strain>
    </source>
</reference>
<keyword evidence="3" id="KW-1185">Reference proteome</keyword>
<feature type="transmembrane region" description="Helical" evidence="1">
    <location>
        <begin position="80"/>
        <end position="103"/>
    </location>
</feature>
<feature type="transmembrane region" description="Helical" evidence="1">
    <location>
        <begin position="27"/>
        <end position="47"/>
    </location>
</feature>
<name>A0A4U6XKC8_9PEZI</name>
<proteinExistence type="predicted"/>
<evidence type="ECO:0000313" key="2">
    <source>
        <dbReference type="EMBL" id="TKW54847.1"/>
    </source>
</evidence>
<dbReference type="AlphaFoldDB" id="A0A4U6XKC8"/>